<feature type="compositionally biased region" description="Low complexity" evidence="1">
    <location>
        <begin position="167"/>
        <end position="180"/>
    </location>
</feature>
<organism evidence="2 3">
    <name type="scientific">Papaver atlanticum</name>
    <dbReference type="NCBI Taxonomy" id="357466"/>
    <lineage>
        <taxon>Eukaryota</taxon>
        <taxon>Viridiplantae</taxon>
        <taxon>Streptophyta</taxon>
        <taxon>Embryophyta</taxon>
        <taxon>Tracheophyta</taxon>
        <taxon>Spermatophyta</taxon>
        <taxon>Magnoliopsida</taxon>
        <taxon>Ranunculales</taxon>
        <taxon>Papaveraceae</taxon>
        <taxon>Papaveroideae</taxon>
        <taxon>Papaver</taxon>
    </lineage>
</organism>
<proteinExistence type="predicted"/>
<dbReference type="Proteomes" id="UP001202328">
    <property type="component" value="Unassembled WGS sequence"/>
</dbReference>
<keyword evidence="3" id="KW-1185">Reference proteome</keyword>
<feature type="region of interest" description="Disordered" evidence="1">
    <location>
        <begin position="1"/>
        <end position="34"/>
    </location>
</feature>
<evidence type="ECO:0000313" key="2">
    <source>
        <dbReference type="EMBL" id="KAI3842501.1"/>
    </source>
</evidence>
<feature type="compositionally biased region" description="Polar residues" evidence="1">
    <location>
        <begin position="1"/>
        <end position="18"/>
    </location>
</feature>
<feature type="region of interest" description="Disordered" evidence="1">
    <location>
        <begin position="165"/>
        <end position="188"/>
    </location>
</feature>
<gene>
    <name evidence="2" type="ORF">MKW98_032376</name>
</gene>
<evidence type="ECO:0000256" key="1">
    <source>
        <dbReference type="SAM" id="MobiDB-lite"/>
    </source>
</evidence>
<sequence length="335" mass="36741">MQLQTSVPGQQAQVTRMENGSNNGSNVGNECLPNGRHSSVVHGQHANIMHGHHANVVLVSSVLEEGEVVSGSVQVAIAKQLQDELAKSGAVYRSAFVELERTRQRAAAHATLVSSVTEELGLHEESVVLESEVEPTENFDTSLGKWSNQVPYSYKQSAITNLTRTWNSGMSGSNSNSKKGSGQDKGNKALGVIKPGVGFQRKEVIRTARRVQVIIEHTNIKRRSDSETQTFLFNTKLLFPPFLDSMSSRTNFKGNAVRRGFSYKLKGSSSCFSLHQVVHLLSFVIPLKMPDVRTADTEPKEANSRSPFGKIVSLGVINHQRWLIIAISSTFDSEI</sequence>
<dbReference type="AlphaFoldDB" id="A0AAD4X4Q5"/>
<name>A0AAD4X4Q5_9MAGN</name>
<accession>A0AAD4X4Q5</accession>
<reference evidence="2" key="1">
    <citation type="submission" date="2022-04" db="EMBL/GenBank/DDBJ databases">
        <title>A functionally conserved STORR gene fusion in Papaver species that diverged 16.8 million years ago.</title>
        <authorList>
            <person name="Catania T."/>
        </authorList>
    </citation>
    <scope>NUCLEOTIDE SEQUENCE</scope>
    <source>
        <strain evidence="2">S-188037</strain>
    </source>
</reference>
<evidence type="ECO:0000313" key="3">
    <source>
        <dbReference type="Proteomes" id="UP001202328"/>
    </source>
</evidence>
<dbReference type="EMBL" id="JAJJMB010017057">
    <property type="protein sequence ID" value="KAI3842501.1"/>
    <property type="molecule type" value="Genomic_DNA"/>
</dbReference>
<comment type="caution">
    <text evidence="2">The sequence shown here is derived from an EMBL/GenBank/DDBJ whole genome shotgun (WGS) entry which is preliminary data.</text>
</comment>
<feature type="compositionally biased region" description="Low complexity" evidence="1">
    <location>
        <begin position="19"/>
        <end position="29"/>
    </location>
</feature>
<protein>
    <submittedName>
        <fullName evidence="2">Uncharacterized protein</fullName>
    </submittedName>
</protein>